<keyword evidence="3" id="KW-1185">Reference proteome</keyword>
<gene>
    <name evidence="2" type="ORF">GOODEAATRI_011622</name>
</gene>
<evidence type="ECO:0000313" key="2">
    <source>
        <dbReference type="EMBL" id="MEQ2158373.1"/>
    </source>
</evidence>
<dbReference type="Proteomes" id="UP001476798">
    <property type="component" value="Unassembled WGS sequence"/>
</dbReference>
<feature type="compositionally biased region" description="Basic and acidic residues" evidence="1">
    <location>
        <begin position="45"/>
        <end position="58"/>
    </location>
</feature>
<comment type="caution">
    <text evidence="2">The sequence shown here is derived from an EMBL/GenBank/DDBJ whole genome shotgun (WGS) entry which is preliminary data.</text>
</comment>
<evidence type="ECO:0000256" key="1">
    <source>
        <dbReference type="SAM" id="MobiDB-lite"/>
    </source>
</evidence>
<reference evidence="2 3" key="1">
    <citation type="submission" date="2021-06" db="EMBL/GenBank/DDBJ databases">
        <authorList>
            <person name="Palmer J.M."/>
        </authorList>
    </citation>
    <scope>NUCLEOTIDE SEQUENCE [LARGE SCALE GENOMIC DNA]</scope>
    <source>
        <strain evidence="2 3">GA_2019</strain>
        <tissue evidence="2">Muscle</tissue>
    </source>
</reference>
<name>A0ABV0MGZ7_9TELE</name>
<accession>A0ABV0MGZ7</accession>
<sequence>MGNQCSAFKRGKETRKGNNKHDKKTDDSDKVKSEETSLVAQSSLEDVRDKNETSKEETSWSQAEQTSSVKIGDSTENCISLANKYTTLEVHIPRYAFLDYFILLQIISKIIYEYVSLYM</sequence>
<feature type="region of interest" description="Disordered" evidence="1">
    <location>
        <begin position="1"/>
        <end position="70"/>
    </location>
</feature>
<feature type="compositionally biased region" description="Polar residues" evidence="1">
    <location>
        <begin position="59"/>
        <end position="70"/>
    </location>
</feature>
<feature type="compositionally biased region" description="Basic and acidic residues" evidence="1">
    <location>
        <begin position="10"/>
        <end position="35"/>
    </location>
</feature>
<evidence type="ECO:0000313" key="3">
    <source>
        <dbReference type="Proteomes" id="UP001476798"/>
    </source>
</evidence>
<proteinExistence type="predicted"/>
<organism evidence="2 3">
    <name type="scientific">Goodea atripinnis</name>
    <dbReference type="NCBI Taxonomy" id="208336"/>
    <lineage>
        <taxon>Eukaryota</taxon>
        <taxon>Metazoa</taxon>
        <taxon>Chordata</taxon>
        <taxon>Craniata</taxon>
        <taxon>Vertebrata</taxon>
        <taxon>Euteleostomi</taxon>
        <taxon>Actinopterygii</taxon>
        <taxon>Neopterygii</taxon>
        <taxon>Teleostei</taxon>
        <taxon>Neoteleostei</taxon>
        <taxon>Acanthomorphata</taxon>
        <taxon>Ovalentaria</taxon>
        <taxon>Atherinomorphae</taxon>
        <taxon>Cyprinodontiformes</taxon>
        <taxon>Goodeidae</taxon>
        <taxon>Goodea</taxon>
    </lineage>
</organism>
<dbReference type="EMBL" id="JAHRIO010000717">
    <property type="protein sequence ID" value="MEQ2158373.1"/>
    <property type="molecule type" value="Genomic_DNA"/>
</dbReference>
<protein>
    <submittedName>
        <fullName evidence="2">Uncharacterized protein</fullName>
    </submittedName>
</protein>